<feature type="compositionally biased region" description="Low complexity" evidence="1">
    <location>
        <begin position="7"/>
        <end position="22"/>
    </location>
</feature>
<reference evidence="3" key="1">
    <citation type="submission" date="2021-01" db="EMBL/GenBank/DDBJ databases">
        <authorList>
            <consortium name="Aspergillus chevalieri M1 genome sequencing consortium"/>
            <person name="Kazuki M."/>
            <person name="Futagami T."/>
        </authorList>
    </citation>
    <scope>NUCLEOTIDE SEQUENCE</scope>
    <source>
        <strain evidence="3">M1</strain>
    </source>
</reference>
<feature type="compositionally biased region" description="Low complexity" evidence="1">
    <location>
        <begin position="669"/>
        <end position="686"/>
    </location>
</feature>
<dbReference type="EMBL" id="AP024419">
    <property type="protein sequence ID" value="BCR88085.1"/>
    <property type="molecule type" value="Genomic_DNA"/>
</dbReference>
<organism evidence="3 4">
    <name type="scientific">Aspergillus chevalieri</name>
    <name type="common">Eurotium chevalieri</name>
    <dbReference type="NCBI Taxonomy" id="182096"/>
    <lineage>
        <taxon>Eukaryota</taxon>
        <taxon>Fungi</taxon>
        <taxon>Dikarya</taxon>
        <taxon>Ascomycota</taxon>
        <taxon>Pezizomycotina</taxon>
        <taxon>Eurotiomycetes</taxon>
        <taxon>Eurotiomycetidae</taxon>
        <taxon>Eurotiales</taxon>
        <taxon>Aspergillaceae</taxon>
        <taxon>Aspergillus</taxon>
        <taxon>Aspergillus subgen. Aspergillus</taxon>
    </lineage>
</organism>
<dbReference type="RefSeq" id="XP_043136607.1">
    <property type="nucleotide sequence ID" value="XM_043278872.1"/>
</dbReference>
<feature type="compositionally biased region" description="Basic and acidic residues" evidence="1">
    <location>
        <begin position="708"/>
        <end position="717"/>
    </location>
</feature>
<feature type="region of interest" description="Disordered" evidence="1">
    <location>
        <begin position="475"/>
        <end position="729"/>
    </location>
</feature>
<feature type="compositionally biased region" description="Polar residues" evidence="1">
    <location>
        <begin position="56"/>
        <end position="69"/>
    </location>
</feature>
<feature type="compositionally biased region" description="Basic residues" evidence="1">
    <location>
        <begin position="443"/>
        <end position="453"/>
    </location>
</feature>
<evidence type="ECO:0008006" key="5">
    <source>
        <dbReference type="Google" id="ProtNLM"/>
    </source>
</evidence>
<feature type="compositionally biased region" description="Polar residues" evidence="1">
    <location>
        <begin position="475"/>
        <end position="497"/>
    </location>
</feature>
<sequence length="866" mass="95846">MDGDFQLPNGHLLNLNPRPRNNSKANRQPPVTSDLKLPQSREREHSNRIEGKTTTRPDPNAMPQTSPSGLATKLPMPKSFVDKGKGRGKREDKQPYVEDEEEDTPPTTSENTPERSTKNHDHHWSKLREKLDKDSPLIQKSKEKQKEYYQGACQKIKSFANGPRNETAKNSKYGEINASDTELPARGATGIPSPSNRARSASGVITRAPAIRQPPKQKKQQQQQQQQQQKDEQPAPLRIKKSPSRQPSETTDNATDSSAYSQFSTSSISGRASSNTEWEDKFVVNMPSATEPNPPFLTAQQIVEFQKSMEKVRREGGDMVHPDTCPSPRTTTPEGKADTPEKTSGRDDSNPENKMQDNTNDDPINPPQRRYYSPEEIGKKRCSTIWEEAPSKAKQKNPDSKSDGSFLGCKEINQEEKNPDEILFFSTATERPKVVDIPAPISRKPRAKAKPAGRRLPGDMNGNIMAYREWRSLSDNLMNRQRSKQAPKTMCQESVCQPQGKGQAPPKNPGKENPRNSENLKEDEVFMNTATVSRAPVGKTNARRSSSSQLLQSNSRTTGDSTPTSRVPMSRSPPSGLRPGIPRPLDDKQNTPSKSPSNLTSISFNKTRGQSERNSDSPRGIRGIMRFPGMRKSSTEQNAGTNRRQSSMPMPTSKSGSGEMRSISNPARVTSEPSSKSVSPVSSVVPQENGDKDSSTEIMNVAEIDGEQLQREREKNATTDSPDNAENSDKEDAVYPLTISLLFDILILSVAYIQRLSSEFLGNEYPQVILQSVVEMLEHCAHVSRHISFAFSTYRSTGSWPKSGNGDLCGSLTDIAQAIVYLISLGFMMIIIGRAAGYVVIVGSWVVWMAKPFGWAFGLVARALVP</sequence>
<dbReference type="Proteomes" id="UP000637239">
    <property type="component" value="Chromosome 4"/>
</dbReference>
<proteinExistence type="predicted"/>
<evidence type="ECO:0000313" key="4">
    <source>
        <dbReference type="Proteomes" id="UP000637239"/>
    </source>
</evidence>
<feature type="compositionally biased region" description="Basic and acidic residues" evidence="1">
    <location>
        <begin position="509"/>
        <end position="524"/>
    </location>
</feature>
<keyword evidence="2" id="KW-0812">Transmembrane</keyword>
<feature type="compositionally biased region" description="Basic and acidic residues" evidence="1">
    <location>
        <begin position="112"/>
        <end position="147"/>
    </location>
</feature>
<feature type="compositionally biased region" description="Basic and acidic residues" evidence="1">
    <location>
        <begin position="80"/>
        <end position="96"/>
    </location>
</feature>
<protein>
    <recommendedName>
        <fullName evidence="5">NTP binding protein</fullName>
    </recommendedName>
</protein>
<feature type="region of interest" description="Disordered" evidence="1">
    <location>
        <begin position="1"/>
        <end position="276"/>
    </location>
</feature>
<feature type="compositionally biased region" description="Polar residues" evidence="1">
    <location>
        <begin position="244"/>
        <end position="276"/>
    </location>
</feature>
<dbReference type="GeneID" id="66982444"/>
<gene>
    <name evidence="3" type="ORF">ACHE_40649A</name>
</gene>
<feature type="compositionally biased region" description="Low complexity" evidence="1">
    <location>
        <begin position="543"/>
        <end position="556"/>
    </location>
</feature>
<feature type="compositionally biased region" description="Basic and acidic residues" evidence="1">
    <location>
        <begin position="335"/>
        <end position="355"/>
    </location>
</feature>
<feature type="region of interest" description="Disordered" evidence="1">
    <location>
        <begin position="307"/>
        <end position="420"/>
    </location>
</feature>
<feature type="compositionally biased region" description="Polar residues" evidence="1">
    <location>
        <begin position="635"/>
        <end position="668"/>
    </location>
</feature>
<accession>A0A7R7ZMP3</accession>
<evidence type="ECO:0000256" key="2">
    <source>
        <dbReference type="SAM" id="Phobius"/>
    </source>
</evidence>
<evidence type="ECO:0000313" key="3">
    <source>
        <dbReference type="EMBL" id="BCR88085.1"/>
    </source>
</evidence>
<reference evidence="3" key="2">
    <citation type="submission" date="2021-02" db="EMBL/GenBank/DDBJ databases">
        <title>Aspergillus chevalieri M1 genome sequence.</title>
        <authorList>
            <person name="Kadooka C."/>
            <person name="Mori K."/>
            <person name="Futagami T."/>
        </authorList>
    </citation>
    <scope>NUCLEOTIDE SEQUENCE</scope>
    <source>
        <strain evidence="3">M1</strain>
    </source>
</reference>
<keyword evidence="2" id="KW-0472">Membrane</keyword>
<feature type="region of interest" description="Disordered" evidence="1">
    <location>
        <begin position="283"/>
        <end position="302"/>
    </location>
</feature>
<evidence type="ECO:0000256" key="1">
    <source>
        <dbReference type="SAM" id="MobiDB-lite"/>
    </source>
</evidence>
<dbReference type="KEGG" id="ache:ACHE_40649A"/>
<feature type="region of interest" description="Disordered" evidence="1">
    <location>
        <begin position="436"/>
        <end position="461"/>
    </location>
</feature>
<keyword evidence="4" id="KW-1185">Reference proteome</keyword>
<dbReference type="AlphaFoldDB" id="A0A7R7ZMP3"/>
<feature type="compositionally biased region" description="Polar residues" evidence="1">
    <location>
        <begin position="557"/>
        <end position="567"/>
    </location>
</feature>
<name>A0A7R7ZMP3_ASPCH</name>
<keyword evidence="2" id="KW-1133">Transmembrane helix</keyword>
<feature type="compositionally biased region" description="Polar residues" evidence="1">
    <location>
        <begin position="590"/>
        <end position="608"/>
    </location>
</feature>
<feature type="compositionally biased region" description="Basic and acidic residues" evidence="1">
    <location>
        <begin position="39"/>
        <end position="55"/>
    </location>
</feature>
<feature type="compositionally biased region" description="Basic and acidic residues" evidence="1">
    <location>
        <begin position="307"/>
        <end position="321"/>
    </location>
</feature>
<feature type="transmembrane region" description="Helical" evidence="2">
    <location>
        <begin position="818"/>
        <end position="839"/>
    </location>
</feature>